<keyword evidence="6 7" id="KW-0472">Membrane</keyword>
<keyword evidence="3" id="KW-1003">Cell membrane</keyword>
<comment type="subcellular location">
    <subcellularLocation>
        <location evidence="1">Cell membrane</location>
        <topology evidence="1">Multi-pass membrane protein</topology>
    </subcellularLocation>
</comment>
<dbReference type="PROSITE" id="PS51671">
    <property type="entry name" value="ACT"/>
    <property type="match status" value="1"/>
</dbReference>
<feature type="transmembrane region" description="Helical" evidence="7">
    <location>
        <begin position="95"/>
        <end position="128"/>
    </location>
</feature>
<comment type="caution">
    <text evidence="9">The sequence shown here is derived from an EMBL/GenBank/DDBJ whole genome shotgun (WGS) entry which is preliminary data.</text>
</comment>
<evidence type="ECO:0000313" key="9">
    <source>
        <dbReference type="EMBL" id="PYI51666.1"/>
    </source>
</evidence>
<evidence type="ECO:0000256" key="7">
    <source>
        <dbReference type="SAM" id="Phobius"/>
    </source>
</evidence>
<evidence type="ECO:0000256" key="2">
    <source>
        <dbReference type="ARBA" id="ARBA00009298"/>
    </source>
</evidence>
<evidence type="ECO:0000256" key="1">
    <source>
        <dbReference type="ARBA" id="ARBA00004651"/>
    </source>
</evidence>
<dbReference type="InterPro" id="IPR049177">
    <property type="entry name" value="MgtC_SapB_SrpB_YhiD_N"/>
</dbReference>
<organism evidence="9 10">
    <name type="scientific">Paenibacillus flagellatus</name>
    <dbReference type="NCBI Taxonomy" id="2211139"/>
    <lineage>
        <taxon>Bacteria</taxon>
        <taxon>Bacillati</taxon>
        <taxon>Bacillota</taxon>
        <taxon>Bacilli</taxon>
        <taxon>Bacillales</taxon>
        <taxon>Paenibacillaceae</taxon>
        <taxon>Paenibacillus</taxon>
    </lineage>
</organism>
<keyword evidence="10" id="KW-1185">Reference proteome</keyword>
<feature type="transmembrane region" description="Helical" evidence="7">
    <location>
        <begin position="29"/>
        <end position="53"/>
    </location>
</feature>
<gene>
    <name evidence="9" type="ORF">DLM86_24845</name>
</gene>
<accession>A0A2V5KRU6</accession>
<comment type="similarity">
    <text evidence="2">Belongs to the MgtC/SapB family.</text>
</comment>
<dbReference type="PANTHER" id="PTHR33778">
    <property type="entry name" value="PROTEIN MGTC"/>
    <property type="match status" value="1"/>
</dbReference>
<evidence type="ECO:0000256" key="3">
    <source>
        <dbReference type="ARBA" id="ARBA00022475"/>
    </source>
</evidence>
<dbReference type="GO" id="GO:0005886">
    <property type="term" value="C:plasma membrane"/>
    <property type="evidence" value="ECO:0007669"/>
    <property type="project" value="UniProtKB-SubCell"/>
</dbReference>
<dbReference type="EMBL" id="QJVJ01000012">
    <property type="protein sequence ID" value="PYI51666.1"/>
    <property type="molecule type" value="Genomic_DNA"/>
</dbReference>
<evidence type="ECO:0000256" key="6">
    <source>
        <dbReference type="ARBA" id="ARBA00023136"/>
    </source>
</evidence>
<keyword evidence="5 7" id="KW-1133">Transmembrane helix</keyword>
<dbReference type="Pfam" id="PF02308">
    <property type="entry name" value="MgtC"/>
    <property type="match status" value="1"/>
</dbReference>
<keyword evidence="4 7" id="KW-0812">Transmembrane</keyword>
<sequence>MTFRLVLALLLGGLIGLEREQHNHPAGFRTHILVCLGACLIMLLSVYGFGEFANEPSVRLDPARLAAQVITGIGFLGAGTIVFNGSSISGLTTAASLWVVAAIGLAAGAGFYFAAVVTTLFVLISLWVLNKVEKKWMGGKRAHTVTVEMCDRPGNLASVSSILADKGADIKKVSIRQLSPAEEDGGTVLVTMLVRLARPEAIVPAAESLRRLEGVSSVSFE</sequence>
<evidence type="ECO:0000259" key="8">
    <source>
        <dbReference type="PROSITE" id="PS51671"/>
    </source>
</evidence>
<dbReference type="SUPFAM" id="SSF55021">
    <property type="entry name" value="ACT-like"/>
    <property type="match status" value="1"/>
</dbReference>
<dbReference type="InterPro" id="IPR003416">
    <property type="entry name" value="MgtC/SapB/SrpB/YhiD_fam"/>
</dbReference>
<dbReference type="InterPro" id="IPR002912">
    <property type="entry name" value="ACT_dom"/>
</dbReference>
<evidence type="ECO:0000313" key="10">
    <source>
        <dbReference type="Proteomes" id="UP000247476"/>
    </source>
</evidence>
<dbReference type="PANTHER" id="PTHR33778:SF1">
    <property type="entry name" value="MAGNESIUM TRANSPORTER YHID-RELATED"/>
    <property type="match status" value="1"/>
</dbReference>
<evidence type="ECO:0000256" key="5">
    <source>
        <dbReference type="ARBA" id="ARBA00022989"/>
    </source>
</evidence>
<dbReference type="RefSeq" id="WP_110842788.1">
    <property type="nucleotide sequence ID" value="NZ_QJVJ01000012.1"/>
</dbReference>
<reference evidence="9 10" key="1">
    <citation type="submission" date="2018-05" db="EMBL/GenBank/DDBJ databases">
        <title>Paenibacillus flagellatus sp. nov., isolated from selenium mineral soil.</title>
        <authorList>
            <person name="Dai X."/>
        </authorList>
    </citation>
    <scope>NUCLEOTIDE SEQUENCE [LARGE SCALE GENOMIC DNA]</scope>
    <source>
        <strain evidence="9 10">DXL2</strain>
    </source>
</reference>
<dbReference type="Gene3D" id="3.30.70.260">
    <property type="match status" value="1"/>
</dbReference>
<feature type="domain" description="ACT" evidence="8">
    <location>
        <begin position="144"/>
        <end position="221"/>
    </location>
</feature>
<dbReference type="PRINTS" id="PR01837">
    <property type="entry name" value="MGTCSAPBPROT"/>
</dbReference>
<dbReference type="OrthoDB" id="9811198at2"/>
<dbReference type="InterPro" id="IPR045865">
    <property type="entry name" value="ACT-like_dom_sf"/>
</dbReference>
<dbReference type="AlphaFoldDB" id="A0A2V5KRU6"/>
<dbReference type="Proteomes" id="UP000247476">
    <property type="component" value="Unassembled WGS sequence"/>
</dbReference>
<protein>
    <submittedName>
        <fullName evidence="9">Magnesium transporter MgtC</fullName>
    </submittedName>
</protein>
<name>A0A2V5KRU6_9BACL</name>
<feature type="transmembrane region" description="Helical" evidence="7">
    <location>
        <begin position="65"/>
        <end position="83"/>
    </location>
</feature>
<evidence type="ECO:0000256" key="4">
    <source>
        <dbReference type="ARBA" id="ARBA00022692"/>
    </source>
</evidence>
<proteinExistence type="inferred from homology"/>